<dbReference type="AlphaFoldDB" id="A0A517PAJ0"/>
<evidence type="ECO:0000256" key="1">
    <source>
        <dbReference type="SAM" id="MobiDB-lite"/>
    </source>
</evidence>
<feature type="region of interest" description="Disordered" evidence="1">
    <location>
        <begin position="33"/>
        <end position="61"/>
    </location>
</feature>
<organism evidence="2 3">
    <name type="scientific">Alienimonas californiensis</name>
    <dbReference type="NCBI Taxonomy" id="2527989"/>
    <lineage>
        <taxon>Bacteria</taxon>
        <taxon>Pseudomonadati</taxon>
        <taxon>Planctomycetota</taxon>
        <taxon>Planctomycetia</taxon>
        <taxon>Planctomycetales</taxon>
        <taxon>Planctomycetaceae</taxon>
        <taxon>Alienimonas</taxon>
    </lineage>
</organism>
<proteinExistence type="predicted"/>
<reference evidence="2 3" key="1">
    <citation type="submission" date="2019-02" db="EMBL/GenBank/DDBJ databases">
        <title>Deep-cultivation of Planctomycetes and their phenomic and genomic characterization uncovers novel biology.</title>
        <authorList>
            <person name="Wiegand S."/>
            <person name="Jogler M."/>
            <person name="Boedeker C."/>
            <person name="Pinto D."/>
            <person name="Vollmers J."/>
            <person name="Rivas-Marin E."/>
            <person name="Kohn T."/>
            <person name="Peeters S.H."/>
            <person name="Heuer A."/>
            <person name="Rast P."/>
            <person name="Oberbeckmann S."/>
            <person name="Bunk B."/>
            <person name="Jeske O."/>
            <person name="Meyerdierks A."/>
            <person name="Storesund J.E."/>
            <person name="Kallscheuer N."/>
            <person name="Luecker S."/>
            <person name="Lage O.M."/>
            <person name="Pohl T."/>
            <person name="Merkel B.J."/>
            <person name="Hornburger P."/>
            <person name="Mueller R.-W."/>
            <person name="Bruemmer F."/>
            <person name="Labrenz M."/>
            <person name="Spormann A.M."/>
            <person name="Op den Camp H."/>
            <person name="Overmann J."/>
            <person name="Amann R."/>
            <person name="Jetten M.S.M."/>
            <person name="Mascher T."/>
            <person name="Medema M.H."/>
            <person name="Devos D.P."/>
            <person name="Kaster A.-K."/>
            <person name="Ovreas L."/>
            <person name="Rohde M."/>
            <person name="Galperin M.Y."/>
            <person name="Jogler C."/>
        </authorList>
    </citation>
    <scope>NUCLEOTIDE SEQUENCE [LARGE SCALE GENOMIC DNA]</scope>
    <source>
        <strain evidence="2 3">CA12</strain>
    </source>
</reference>
<accession>A0A517PAJ0</accession>
<name>A0A517PAJ0_9PLAN</name>
<evidence type="ECO:0000313" key="2">
    <source>
        <dbReference type="EMBL" id="QDT16385.1"/>
    </source>
</evidence>
<dbReference type="KEGG" id="acaf:CA12_24870"/>
<evidence type="ECO:0000313" key="3">
    <source>
        <dbReference type="Proteomes" id="UP000318741"/>
    </source>
</evidence>
<protein>
    <submittedName>
        <fullName evidence="2">Uncharacterized protein</fullName>
    </submittedName>
</protein>
<sequence>MTMNAASKAGQPWAEDEEAMLLTMTDAEFAKATGRTTGAADSRRRKLGLPNSYRTFGPEGTRVSPEAAKALTNCVNALQRVVTEAAAGLAKGRAGADGEPPVIQVSDVDAVRRELFAVLPRGLVKSTPGLVAALVKKADCDAGASKPKAGRRRAARSAYVGI</sequence>
<dbReference type="EMBL" id="CP036265">
    <property type="protein sequence ID" value="QDT16385.1"/>
    <property type="molecule type" value="Genomic_DNA"/>
</dbReference>
<dbReference type="Proteomes" id="UP000318741">
    <property type="component" value="Chromosome"/>
</dbReference>
<gene>
    <name evidence="2" type="ORF">CA12_24870</name>
</gene>
<keyword evidence="3" id="KW-1185">Reference proteome</keyword>